<evidence type="ECO:0000313" key="3">
    <source>
        <dbReference type="EMBL" id="KAH9826542.1"/>
    </source>
</evidence>
<gene>
    <name evidence="3" type="ORF">Tdes44962_MAKER00506</name>
</gene>
<evidence type="ECO:0000313" key="4">
    <source>
        <dbReference type="Proteomes" id="UP001138500"/>
    </source>
</evidence>
<dbReference type="GO" id="GO:0004364">
    <property type="term" value="F:glutathione transferase activity"/>
    <property type="evidence" value="ECO:0007669"/>
    <property type="project" value="InterPro"/>
</dbReference>
<keyword evidence="2" id="KW-0472">Membrane</keyword>
<dbReference type="PANTHER" id="PTHR32419:SF23">
    <property type="entry name" value="GLUTATHIONE S-TRANSFERASE (EUROFUNG)"/>
    <property type="match status" value="1"/>
</dbReference>
<reference evidence="3 4" key="2">
    <citation type="journal article" date="2021" name="Curr. Genet.">
        <title>Genetic response to nitrogen starvation in the aggressive Eucalyptus foliar pathogen Teratosphaeria destructans.</title>
        <authorList>
            <person name="Havenga M."/>
            <person name="Wingfield B.D."/>
            <person name="Wingfield M.J."/>
            <person name="Dreyer L.L."/>
            <person name="Roets F."/>
            <person name="Aylward J."/>
        </authorList>
    </citation>
    <scope>NUCLEOTIDE SEQUENCE [LARGE SCALE GENOMIC DNA]</scope>
    <source>
        <strain evidence="3">CMW44962</strain>
    </source>
</reference>
<organism evidence="3 4">
    <name type="scientific">Teratosphaeria destructans</name>
    <dbReference type="NCBI Taxonomy" id="418781"/>
    <lineage>
        <taxon>Eukaryota</taxon>
        <taxon>Fungi</taxon>
        <taxon>Dikarya</taxon>
        <taxon>Ascomycota</taxon>
        <taxon>Pezizomycotina</taxon>
        <taxon>Dothideomycetes</taxon>
        <taxon>Dothideomycetidae</taxon>
        <taxon>Mycosphaerellales</taxon>
        <taxon>Teratosphaeriaceae</taxon>
        <taxon>Teratosphaeria</taxon>
    </lineage>
</organism>
<dbReference type="InterPro" id="IPR016639">
    <property type="entry name" value="GST_Omega/GSH"/>
</dbReference>
<dbReference type="SUPFAM" id="SSF47616">
    <property type="entry name" value="GST C-terminal domain-like"/>
    <property type="match status" value="1"/>
</dbReference>
<dbReference type="CDD" id="cd03190">
    <property type="entry name" value="GST_C_Omega_like"/>
    <property type="match status" value="1"/>
</dbReference>
<proteinExistence type="predicted"/>
<feature type="region of interest" description="Disordered" evidence="1">
    <location>
        <begin position="1"/>
        <end position="24"/>
    </location>
</feature>
<feature type="transmembrane region" description="Helical" evidence="2">
    <location>
        <begin position="32"/>
        <end position="50"/>
    </location>
</feature>
<evidence type="ECO:0000256" key="2">
    <source>
        <dbReference type="SAM" id="Phobius"/>
    </source>
</evidence>
<dbReference type="PANTHER" id="PTHR32419">
    <property type="entry name" value="GLUTATHIONYL-HYDROQUINONE REDUCTASE"/>
    <property type="match status" value="1"/>
</dbReference>
<name>A0A9W7SQ79_9PEZI</name>
<dbReference type="Pfam" id="PF13410">
    <property type="entry name" value="GST_C_2"/>
    <property type="match status" value="1"/>
</dbReference>
<accession>A0A9W7SQ79</accession>
<keyword evidence="2" id="KW-0812">Transmembrane</keyword>
<keyword evidence="4" id="KW-1185">Reference proteome</keyword>
<dbReference type="Gene3D" id="1.20.1050.10">
    <property type="match status" value="1"/>
</dbReference>
<comment type="caution">
    <text evidence="3">The sequence shown here is derived from an EMBL/GenBank/DDBJ whole genome shotgun (WGS) entry which is preliminary data.</text>
</comment>
<keyword evidence="2" id="KW-1133">Transmembrane helix</keyword>
<dbReference type="EMBL" id="RIBY02001978">
    <property type="protein sequence ID" value="KAH9826542.1"/>
    <property type="molecule type" value="Genomic_DNA"/>
</dbReference>
<dbReference type="SUPFAM" id="SSF52833">
    <property type="entry name" value="Thioredoxin-like"/>
    <property type="match status" value="1"/>
</dbReference>
<protein>
    <submittedName>
        <fullName evidence="3">Glutathione S-transferase, N-terminal domain</fullName>
    </submittedName>
</protein>
<dbReference type="InterPro" id="IPR036249">
    <property type="entry name" value="Thioredoxin-like_sf"/>
</dbReference>
<dbReference type="OrthoDB" id="2309723at2759"/>
<dbReference type="AlphaFoldDB" id="A0A9W7SQ79"/>
<evidence type="ECO:0000256" key="1">
    <source>
        <dbReference type="SAM" id="MobiDB-lite"/>
    </source>
</evidence>
<dbReference type="InterPro" id="IPR036282">
    <property type="entry name" value="Glutathione-S-Trfase_C_sf"/>
</dbReference>
<reference evidence="3 4" key="1">
    <citation type="journal article" date="2018" name="IMA Fungus">
        <title>IMA Genome-F 10: Nine draft genome sequences of Claviceps purpurea s.lat., including C. arundinis, C. humidiphila, and C. cf. spartinae, pseudomolecules for the pitch canker pathogen Fusarium circinatum, draft genome of Davidsoniella eucalypti, Grosmannia galeiformis, Quambalaria eucalypti, and Teratosphaeria destructans.</title>
        <authorList>
            <person name="Wingfield B.D."/>
            <person name="Liu M."/>
            <person name="Nguyen H.D."/>
            <person name="Lane F.A."/>
            <person name="Morgan S.W."/>
            <person name="De Vos L."/>
            <person name="Wilken P.M."/>
            <person name="Duong T.A."/>
            <person name="Aylward J."/>
            <person name="Coetzee M.P."/>
            <person name="Dadej K."/>
            <person name="De Beer Z.W."/>
            <person name="Findlay W."/>
            <person name="Havenga M."/>
            <person name="Kolarik M."/>
            <person name="Menzies J.G."/>
            <person name="Naidoo K."/>
            <person name="Pochopski O."/>
            <person name="Shoukouhi P."/>
            <person name="Santana Q.C."/>
            <person name="Seifert K.A."/>
            <person name="Soal N."/>
            <person name="Steenkamp E.T."/>
            <person name="Tatham C.T."/>
            <person name="van der Nest M.A."/>
            <person name="Wingfield M.J."/>
        </authorList>
    </citation>
    <scope>NUCLEOTIDE SEQUENCE [LARGE SCALE GENOMIC DNA]</scope>
    <source>
        <strain evidence="3">CMW44962</strain>
    </source>
</reference>
<sequence length="447" mass="51257">MPHAAARPAAKTKTCQQQHAIPRHRERDTSYVPLYTILVTLAIAVLAAWLTTSSNPMLSRLNEVTRIVRGVHTNPLPGATVTATAARSYPTMTTFKDGTKVPSDWHKGPEDSFHGKISADGPFKPEKDRYHLYIGLFCPFAHRANFQRLYKQLDKYAGIEVSIVKPYPKDFPDTPSYPGWRFNHPDEAQEPGGADYEGATKDKLFGSRYMNQIYFKADPGYKGKYSVPVLWDKKLETIVNNESDELLRDLNTAFDSLLPDDVAQLDLYPKELHKQIDSMEKWVQAHLNTGVYKAGFAKDQQGYDANVLQPFAALNKLEKIAQQSGGPYILGKQMSEIDVRVFATLIRFDTVYVQHFKCNLGMIRYKYPILNNWLKHMYWDHDAYKNSTNFRHIKENYTKSHYDVNPHAITPWGPYPDIEKGYEKDWSKVERGGIDMPEVLQWEKKMG</sequence>
<dbReference type="GO" id="GO:0005737">
    <property type="term" value="C:cytoplasm"/>
    <property type="evidence" value="ECO:0007669"/>
    <property type="project" value="TreeGrafter"/>
</dbReference>
<dbReference type="Proteomes" id="UP001138500">
    <property type="component" value="Unassembled WGS sequence"/>
</dbReference>
<dbReference type="InterPro" id="IPR047047">
    <property type="entry name" value="GST_Omega-like_C"/>
</dbReference>
<dbReference type="Gene3D" id="3.40.30.10">
    <property type="entry name" value="Glutaredoxin"/>
    <property type="match status" value="1"/>
</dbReference>